<keyword evidence="2" id="KW-0328">Glycosyltransferase</keyword>
<evidence type="ECO:0000256" key="5">
    <source>
        <dbReference type="ARBA" id="ARBA00022989"/>
    </source>
</evidence>
<dbReference type="EMBL" id="CM000839">
    <property type="protein sequence ID" value="KRH55858.1"/>
    <property type="molecule type" value="Genomic_DNA"/>
</dbReference>
<evidence type="ECO:0000256" key="6">
    <source>
        <dbReference type="ARBA" id="ARBA00023034"/>
    </source>
</evidence>
<keyword evidence="5" id="KW-1133">Transmembrane helix</keyword>
<dbReference type="HOGENOM" id="CLU_2125540_0_0_1"/>
<evidence type="ECO:0000313" key="8">
    <source>
        <dbReference type="EMBL" id="KRH55858.1"/>
    </source>
</evidence>
<keyword evidence="4" id="KW-0812">Transmembrane</keyword>
<comment type="subcellular location">
    <subcellularLocation>
        <location evidence="1">Golgi apparatus membrane</location>
    </subcellularLocation>
</comment>
<sequence>MECSRWASKGLNIKYEEVATWDDQDARDVTDYHFIVEQEVGSCTYAFFGFNGIAGVWRISTLYESEGWNHRTTVEILLYLLNSIYDQNLMCVYVRTCDKFELQILAPNILHKLK</sequence>
<dbReference type="Gramene" id="KRH55858">
    <property type="protein sequence ID" value="KRH55858"/>
    <property type="gene ID" value="GLYMA_06G286500"/>
</dbReference>
<proteinExistence type="predicted"/>
<accession>K7KXZ0</accession>
<dbReference type="Proteomes" id="UP000008827">
    <property type="component" value="Chromosome 6"/>
</dbReference>
<reference evidence="8" key="3">
    <citation type="submission" date="2018-07" db="EMBL/GenBank/DDBJ databases">
        <title>WGS assembly of Glycine max.</title>
        <authorList>
            <person name="Schmutz J."/>
            <person name="Cannon S."/>
            <person name="Schlueter J."/>
            <person name="Ma J."/>
            <person name="Mitros T."/>
            <person name="Nelson W."/>
            <person name="Hyten D."/>
            <person name="Song Q."/>
            <person name="Thelen J."/>
            <person name="Cheng J."/>
            <person name="Xu D."/>
            <person name="Hellsten U."/>
            <person name="May G."/>
            <person name="Yu Y."/>
            <person name="Sakurai T."/>
            <person name="Umezawa T."/>
            <person name="Bhattacharyya M."/>
            <person name="Sandhu D."/>
            <person name="Valliyodan B."/>
            <person name="Lindquist E."/>
            <person name="Peto M."/>
            <person name="Grant D."/>
            <person name="Shu S."/>
            <person name="Goodstein D."/>
            <person name="Barry K."/>
            <person name="Futrell-Griggs M."/>
            <person name="Abernathy B."/>
            <person name="Du J."/>
            <person name="Tian Z."/>
            <person name="Zhu L."/>
            <person name="Gill N."/>
            <person name="Joshi T."/>
            <person name="Libault M."/>
            <person name="Sethuraman A."/>
            <person name="Zhang X."/>
            <person name="Shinozaki K."/>
            <person name="Nguyen H."/>
            <person name="Wing R."/>
            <person name="Cregan P."/>
            <person name="Specht J."/>
            <person name="Grimwood J."/>
            <person name="Rokhsar D."/>
            <person name="Stacey G."/>
            <person name="Shoemaker R."/>
            <person name="Jackson S."/>
        </authorList>
    </citation>
    <scope>NUCLEOTIDE SEQUENCE</scope>
    <source>
        <tissue evidence="8">Callus</tissue>
    </source>
</reference>
<reference evidence="9" key="2">
    <citation type="submission" date="2018-02" db="UniProtKB">
        <authorList>
            <consortium name="EnsemblPlants"/>
        </authorList>
    </citation>
    <scope>IDENTIFICATION</scope>
    <source>
        <strain evidence="9">Williams 82</strain>
    </source>
</reference>
<evidence type="ECO:0000256" key="3">
    <source>
        <dbReference type="ARBA" id="ARBA00022679"/>
    </source>
</evidence>
<dbReference type="GO" id="GO:0016757">
    <property type="term" value="F:glycosyltransferase activity"/>
    <property type="evidence" value="ECO:0007669"/>
    <property type="project" value="UniProtKB-KW"/>
</dbReference>
<evidence type="ECO:0000256" key="1">
    <source>
        <dbReference type="ARBA" id="ARBA00004394"/>
    </source>
</evidence>
<keyword evidence="6" id="KW-0333">Golgi apparatus</keyword>
<dbReference type="STRING" id="3847.K7KXZ0"/>
<dbReference type="EnsemblPlants" id="KRH55858">
    <property type="protein sequence ID" value="KRH55858"/>
    <property type="gene ID" value="GLYMA_06G286500"/>
</dbReference>
<dbReference type="PaxDb" id="3847-GLYMA06G43961.1"/>
<dbReference type="OrthoDB" id="1750087at2759"/>
<evidence type="ECO:0000256" key="7">
    <source>
        <dbReference type="ARBA" id="ARBA00023136"/>
    </source>
</evidence>
<protein>
    <submittedName>
        <fullName evidence="8 9">Uncharacterized protein</fullName>
    </submittedName>
</protein>
<dbReference type="AlphaFoldDB" id="K7KXZ0"/>
<organism evidence="8">
    <name type="scientific">Glycine max</name>
    <name type="common">Soybean</name>
    <name type="synonym">Glycine hispida</name>
    <dbReference type="NCBI Taxonomy" id="3847"/>
    <lineage>
        <taxon>Eukaryota</taxon>
        <taxon>Viridiplantae</taxon>
        <taxon>Streptophyta</taxon>
        <taxon>Embryophyta</taxon>
        <taxon>Tracheophyta</taxon>
        <taxon>Spermatophyta</taxon>
        <taxon>Magnoliopsida</taxon>
        <taxon>eudicotyledons</taxon>
        <taxon>Gunneridae</taxon>
        <taxon>Pentapetalae</taxon>
        <taxon>rosids</taxon>
        <taxon>fabids</taxon>
        <taxon>Fabales</taxon>
        <taxon>Fabaceae</taxon>
        <taxon>Papilionoideae</taxon>
        <taxon>50 kb inversion clade</taxon>
        <taxon>NPAAA clade</taxon>
        <taxon>indigoferoid/millettioid clade</taxon>
        <taxon>Phaseoleae</taxon>
        <taxon>Glycine</taxon>
        <taxon>Glycine subgen. Soja</taxon>
    </lineage>
</organism>
<dbReference type="GO" id="GO:0000139">
    <property type="term" value="C:Golgi membrane"/>
    <property type="evidence" value="ECO:0007669"/>
    <property type="project" value="UniProtKB-SubCell"/>
</dbReference>
<name>K7KXZ0_SOYBN</name>
<keyword evidence="7" id="KW-0472">Membrane</keyword>
<dbReference type="PANTHER" id="PTHR32044:SF77">
    <property type="entry name" value="GLUCOMANNAN 4-BETA-MANNOSYLTRANSFERASE 9"/>
    <property type="match status" value="1"/>
</dbReference>
<gene>
    <name evidence="8" type="ORF">GLYMA_06G286500</name>
</gene>
<reference evidence="8 9" key="1">
    <citation type="journal article" date="2010" name="Nature">
        <title>Genome sequence of the palaeopolyploid soybean.</title>
        <authorList>
            <person name="Schmutz J."/>
            <person name="Cannon S.B."/>
            <person name="Schlueter J."/>
            <person name="Ma J."/>
            <person name="Mitros T."/>
            <person name="Nelson W."/>
            <person name="Hyten D.L."/>
            <person name="Song Q."/>
            <person name="Thelen J.J."/>
            <person name="Cheng J."/>
            <person name="Xu D."/>
            <person name="Hellsten U."/>
            <person name="May G.D."/>
            <person name="Yu Y."/>
            <person name="Sakurai T."/>
            <person name="Umezawa T."/>
            <person name="Bhattacharyya M.K."/>
            <person name="Sandhu D."/>
            <person name="Valliyodan B."/>
            <person name="Lindquist E."/>
            <person name="Peto M."/>
            <person name="Grant D."/>
            <person name="Shu S."/>
            <person name="Goodstein D."/>
            <person name="Barry K."/>
            <person name="Futrell-Griggs M."/>
            <person name="Abernathy B."/>
            <person name="Du J."/>
            <person name="Tian Z."/>
            <person name="Zhu L."/>
            <person name="Gill N."/>
            <person name="Joshi T."/>
            <person name="Libault M."/>
            <person name="Sethuraman A."/>
            <person name="Zhang X.-C."/>
            <person name="Shinozaki K."/>
            <person name="Nguyen H.T."/>
            <person name="Wing R.A."/>
            <person name="Cregan P."/>
            <person name="Specht J."/>
            <person name="Grimwood J."/>
            <person name="Rokhsar D."/>
            <person name="Stacey G."/>
            <person name="Shoemaker R.C."/>
            <person name="Jackson S.A."/>
        </authorList>
    </citation>
    <scope>NUCLEOTIDE SEQUENCE [LARGE SCALE GENOMIC DNA]</scope>
    <source>
        <strain evidence="9">cv. Williams 82</strain>
        <tissue evidence="8">Callus</tissue>
    </source>
</reference>
<evidence type="ECO:0000313" key="10">
    <source>
        <dbReference type="Proteomes" id="UP000008827"/>
    </source>
</evidence>
<keyword evidence="10" id="KW-1185">Reference proteome</keyword>
<keyword evidence="3" id="KW-0808">Transferase</keyword>
<evidence type="ECO:0000256" key="2">
    <source>
        <dbReference type="ARBA" id="ARBA00022676"/>
    </source>
</evidence>
<evidence type="ECO:0000256" key="4">
    <source>
        <dbReference type="ARBA" id="ARBA00022692"/>
    </source>
</evidence>
<dbReference type="PANTHER" id="PTHR32044">
    <property type="entry name" value="GLUCOMANNAN 4-BETA-MANNOSYLTRANSFERASE 9"/>
    <property type="match status" value="1"/>
</dbReference>
<evidence type="ECO:0000313" key="9">
    <source>
        <dbReference type="EnsemblPlants" id="KRH55858"/>
    </source>
</evidence>
<dbReference type="InParanoid" id="K7KXZ0"/>